<accession>A0A2M4DG22</accession>
<sequence>MSLFLSFLFVPFFMLTKQTRPFVCFLSPPCSLLCFCFHIPTASISSPPLFFLLSLSLSLYSDSLGTKSAQMARIHFHNTNLLRSLRFDAARDRASGFKVSR</sequence>
<reference evidence="1" key="1">
    <citation type="submission" date="2018-01" db="EMBL/GenBank/DDBJ databases">
        <title>An insight into the sialome of Amazonian anophelines.</title>
        <authorList>
            <person name="Ribeiro J.M."/>
            <person name="Scarpassa V."/>
            <person name="Calvo E."/>
        </authorList>
    </citation>
    <scope>NUCLEOTIDE SEQUENCE</scope>
</reference>
<organism evidence="1">
    <name type="scientific">Anopheles darlingi</name>
    <name type="common">Mosquito</name>
    <dbReference type="NCBI Taxonomy" id="43151"/>
    <lineage>
        <taxon>Eukaryota</taxon>
        <taxon>Metazoa</taxon>
        <taxon>Ecdysozoa</taxon>
        <taxon>Arthropoda</taxon>
        <taxon>Hexapoda</taxon>
        <taxon>Insecta</taxon>
        <taxon>Pterygota</taxon>
        <taxon>Neoptera</taxon>
        <taxon>Endopterygota</taxon>
        <taxon>Diptera</taxon>
        <taxon>Nematocera</taxon>
        <taxon>Culicoidea</taxon>
        <taxon>Culicidae</taxon>
        <taxon>Anophelinae</taxon>
        <taxon>Anopheles</taxon>
    </lineage>
</organism>
<proteinExistence type="predicted"/>
<name>A0A2M4DG22_ANODA</name>
<dbReference type="AlphaFoldDB" id="A0A2M4DG22"/>
<evidence type="ECO:0000313" key="1">
    <source>
        <dbReference type="EMBL" id="MBW76532.1"/>
    </source>
</evidence>
<dbReference type="EMBL" id="GGFL01012354">
    <property type="protein sequence ID" value="MBW76532.1"/>
    <property type="molecule type" value="Transcribed_RNA"/>
</dbReference>
<protein>
    <submittedName>
        <fullName evidence="1">Putative secreted protein</fullName>
    </submittedName>
</protein>